<feature type="transmembrane region" description="Helical" evidence="11">
    <location>
        <begin position="362"/>
        <end position="385"/>
    </location>
</feature>
<evidence type="ECO:0000256" key="5">
    <source>
        <dbReference type="ARBA" id="ARBA00023065"/>
    </source>
</evidence>
<comment type="caution">
    <text evidence="13">The sequence shown here is derived from an EMBL/GenBank/DDBJ whole genome shotgun (WGS) entry which is preliminary data.</text>
</comment>
<evidence type="ECO:0000256" key="4">
    <source>
        <dbReference type="ARBA" id="ARBA00022989"/>
    </source>
</evidence>
<reference evidence="13 14" key="1">
    <citation type="journal article" date="2019" name="Int. J. Syst. Evol. Microbiol.">
        <title>The Global Catalogue of Microorganisms (GCM) 10K type strain sequencing project: providing services to taxonomists for standard genome sequencing and annotation.</title>
        <authorList>
            <consortium name="The Broad Institute Genomics Platform"/>
            <consortium name="The Broad Institute Genome Sequencing Center for Infectious Disease"/>
            <person name="Wu L."/>
            <person name="Ma J."/>
        </authorList>
    </citation>
    <scope>NUCLEOTIDE SEQUENCE [LARGE SCALE GENOMIC DNA]</scope>
    <source>
        <strain evidence="13 14">JCM 16240</strain>
    </source>
</reference>
<keyword evidence="8" id="KW-0868">Chloride</keyword>
<dbReference type="PANTHER" id="PTHR43427:SF6">
    <property type="entry name" value="CHLORIDE CHANNEL PROTEIN CLC-E"/>
    <property type="match status" value="1"/>
</dbReference>
<keyword evidence="2" id="KW-0813">Transport</keyword>
<keyword evidence="3 11" id="KW-0812">Transmembrane</keyword>
<dbReference type="InterPro" id="IPR000644">
    <property type="entry name" value="CBS_dom"/>
</dbReference>
<evidence type="ECO:0000256" key="11">
    <source>
        <dbReference type="SAM" id="Phobius"/>
    </source>
</evidence>
<keyword evidence="14" id="KW-1185">Reference proteome</keyword>
<dbReference type="InterPro" id="IPR001807">
    <property type="entry name" value="ClC"/>
</dbReference>
<dbReference type="EMBL" id="BAAAFN010000014">
    <property type="protein sequence ID" value="GAA0229701.1"/>
    <property type="molecule type" value="Genomic_DNA"/>
</dbReference>
<dbReference type="PANTHER" id="PTHR43427">
    <property type="entry name" value="CHLORIDE CHANNEL PROTEIN CLC-E"/>
    <property type="match status" value="1"/>
</dbReference>
<dbReference type="CDD" id="cd00400">
    <property type="entry name" value="Voltage_gated_ClC"/>
    <property type="match status" value="1"/>
</dbReference>
<proteinExistence type="predicted"/>
<feature type="transmembrane region" description="Helical" evidence="11">
    <location>
        <begin position="392"/>
        <end position="410"/>
    </location>
</feature>
<accession>A0ABN0TTG6</accession>
<evidence type="ECO:0000256" key="8">
    <source>
        <dbReference type="ARBA" id="ARBA00023214"/>
    </source>
</evidence>
<evidence type="ECO:0000313" key="14">
    <source>
        <dbReference type="Proteomes" id="UP001501176"/>
    </source>
</evidence>
<dbReference type="PROSITE" id="PS51371">
    <property type="entry name" value="CBS"/>
    <property type="match status" value="2"/>
</dbReference>
<keyword evidence="5" id="KW-0406">Ion transport</keyword>
<evidence type="ECO:0000313" key="13">
    <source>
        <dbReference type="EMBL" id="GAA0229701.1"/>
    </source>
</evidence>
<keyword evidence="9" id="KW-0407">Ion channel</keyword>
<dbReference type="SUPFAM" id="SSF81340">
    <property type="entry name" value="Clc chloride channel"/>
    <property type="match status" value="1"/>
</dbReference>
<feature type="transmembrane region" description="Helical" evidence="11">
    <location>
        <begin position="331"/>
        <end position="350"/>
    </location>
</feature>
<keyword evidence="6 11" id="KW-0472">Membrane</keyword>
<evidence type="ECO:0000256" key="7">
    <source>
        <dbReference type="ARBA" id="ARBA00023173"/>
    </source>
</evidence>
<dbReference type="RefSeq" id="WP_343821091.1">
    <property type="nucleotide sequence ID" value="NZ_BAAAFN010000014.1"/>
</dbReference>
<feature type="transmembrane region" description="Helical" evidence="11">
    <location>
        <begin position="230"/>
        <end position="252"/>
    </location>
</feature>
<feature type="domain" description="CBS" evidence="12">
    <location>
        <begin position="445"/>
        <end position="501"/>
    </location>
</feature>
<feature type="transmembrane region" description="Helical" evidence="11">
    <location>
        <begin position="264"/>
        <end position="284"/>
    </location>
</feature>
<dbReference type="NCBIfam" id="NF002505">
    <property type="entry name" value="PRK01862.1"/>
    <property type="match status" value="1"/>
</dbReference>
<dbReference type="Proteomes" id="UP001501176">
    <property type="component" value="Unassembled WGS sequence"/>
</dbReference>
<gene>
    <name evidence="13" type="ORF">GCM10009125_18350</name>
</gene>
<sequence>MMRGPDLHLRADGAVAMLCWAALAGVGGALVTIAFHAGIHGIQWLFAGHSGAITRVTRDLPWWLRLLAPAVGGLCAGWLLVAARRVSRDAHSDYMEAVAIGDGKMSVRQGLLRSLSSLCTVATGGSIGREGAMVHLAALCGSVIGRLLRSGTAHLRLLVACGAAAGVSAAYGAPIAGAVFVGEIILGSMSFQNFGPLLVAAAVSNLVMRLSGHYEALYAMPGLEAVPPGLLLPSLALGVLAGVGAPQFLRCIHGVKSLFGRTGLPLPLRLALGGLLLGGVLVGMPQMAGNGYSVVVSLLHQPQAWQAVLWILLCKVLATSLTAGSGAVGGVFTPTLFVGAALGSLFAQGLGEVWPALSGHGAVLTLVGMGSFLAAATSAPFMAILMIFEMTLSYQMVLPLVLACVAAYFVSRGLAQAVMYQVTLHHEDNQALRQRLRHARLDSLMRPAETVIRTDAPVRRAQEMFLDYPVKYLYVVDAEGAWQGVIAQQDLTRMMLAETDVQSKVCGEVLRLDFVKPLYPDLSLDEAQAQFSAFQGERLPVVSRDRPARLLGVVYKSDLLERYSQLKRALDGEADFVLPPRRERP</sequence>
<feature type="transmembrane region" description="Helical" evidence="11">
    <location>
        <begin position="62"/>
        <end position="81"/>
    </location>
</feature>
<feature type="transmembrane region" description="Helical" evidence="11">
    <location>
        <begin position="304"/>
        <end position="324"/>
    </location>
</feature>
<organism evidence="13 14">
    <name type="scientific">Castellaniella daejeonensis</name>
    <dbReference type="NCBI Taxonomy" id="659013"/>
    <lineage>
        <taxon>Bacteria</taxon>
        <taxon>Pseudomonadati</taxon>
        <taxon>Pseudomonadota</taxon>
        <taxon>Betaproteobacteria</taxon>
        <taxon>Burkholderiales</taxon>
        <taxon>Alcaligenaceae</taxon>
        <taxon>Castellaniella</taxon>
    </lineage>
</organism>
<feature type="domain" description="CBS" evidence="12">
    <location>
        <begin position="509"/>
        <end position="570"/>
    </location>
</feature>
<keyword evidence="4 11" id="KW-1133">Transmembrane helix</keyword>
<evidence type="ECO:0000256" key="3">
    <source>
        <dbReference type="ARBA" id="ARBA00022692"/>
    </source>
</evidence>
<dbReference type="Pfam" id="PF00654">
    <property type="entry name" value="Voltage_CLC"/>
    <property type="match status" value="1"/>
</dbReference>
<name>A0ABN0TTG6_9BURK</name>
<evidence type="ECO:0000256" key="2">
    <source>
        <dbReference type="ARBA" id="ARBA00022448"/>
    </source>
</evidence>
<protein>
    <submittedName>
        <fullName evidence="13">ClcB-like voltage-gated chloride channel protein</fullName>
    </submittedName>
</protein>
<evidence type="ECO:0000256" key="6">
    <source>
        <dbReference type="ARBA" id="ARBA00023136"/>
    </source>
</evidence>
<dbReference type="InterPro" id="IPR046342">
    <property type="entry name" value="CBS_dom_sf"/>
</dbReference>
<comment type="subcellular location">
    <subcellularLocation>
        <location evidence="1">Membrane</location>
        <topology evidence="1">Multi-pass membrane protein</topology>
    </subcellularLocation>
</comment>
<evidence type="ECO:0000259" key="12">
    <source>
        <dbReference type="PROSITE" id="PS51371"/>
    </source>
</evidence>
<keyword evidence="7" id="KW-0869">Chloride channel</keyword>
<feature type="transmembrane region" description="Helical" evidence="11">
    <location>
        <begin position="20"/>
        <end position="42"/>
    </location>
</feature>
<dbReference type="CDD" id="cd02205">
    <property type="entry name" value="CBS_pair_SF"/>
    <property type="match status" value="1"/>
</dbReference>
<dbReference type="SUPFAM" id="SSF54631">
    <property type="entry name" value="CBS-domain pair"/>
    <property type="match status" value="1"/>
</dbReference>
<dbReference type="InterPro" id="IPR014743">
    <property type="entry name" value="Cl-channel_core"/>
</dbReference>
<dbReference type="PRINTS" id="PR00762">
    <property type="entry name" value="CLCHANNEL"/>
</dbReference>
<keyword evidence="10" id="KW-0129">CBS domain</keyword>
<evidence type="ECO:0000256" key="10">
    <source>
        <dbReference type="PROSITE-ProRule" id="PRU00703"/>
    </source>
</evidence>
<feature type="transmembrane region" description="Helical" evidence="11">
    <location>
        <begin position="155"/>
        <end position="181"/>
    </location>
</feature>
<dbReference type="Gene3D" id="3.10.580.10">
    <property type="entry name" value="CBS-domain"/>
    <property type="match status" value="1"/>
</dbReference>
<dbReference type="InterPro" id="IPR050368">
    <property type="entry name" value="ClC-type_chloride_channel"/>
</dbReference>
<evidence type="ECO:0000256" key="9">
    <source>
        <dbReference type="ARBA" id="ARBA00023303"/>
    </source>
</evidence>
<dbReference type="Pfam" id="PF00571">
    <property type="entry name" value="CBS"/>
    <property type="match status" value="2"/>
</dbReference>
<dbReference type="Gene3D" id="1.10.3080.10">
    <property type="entry name" value="Clc chloride channel"/>
    <property type="match status" value="1"/>
</dbReference>
<evidence type="ECO:0000256" key="1">
    <source>
        <dbReference type="ARBA" id="ARBA00004141"/>
    </source>
</evidence>